<dbReference type="EMBL" id="SRPS01000009">
    <property type="protein sequence ID" value="KAG5977355.1"/>
    <property type="molecule type" value="Genomic_DNA"/>
</dbReference>
<accession>A0A9P7N111</accession>
<name>A0A9P7N111_9HYPO</name>
<proteinExistence type="predicted"/>
<reference evidence="1" key="1">
    <citation type="journal article" date="2020" name="bioRxiv">
        <title>Whole genome comparisons of ergot fungi reveals the divergence and evolution of species within the genus Claviceps are the result of varying mechanisms driving genome evolution and host range expansion.</title>
        <authorList>
            <person name="Wyka S.A."/>
            <person name="Mondo S.J."/>
            <person name="Liu M."/>
            <person name="Dettman J."/>
            <person name="Nalam V."/>
            <person name="Broders K.D."/>
        </authorList>
    </citation>
    <scope>NUCLEOTIDE SEQUENCE</scope>
    <source>
        <strain evidence="1">CCC 1102</strain>
    </source>
</reference>
<evidence type="ECO:0008006" key="3">
    <source>
        <dbReference type="Google" id="ProtNLM"/>
    </source>
</evidence>
<comment type="caution">
    <text evidence="1">The sequence shown here is derived from an EMBL/GenBank/DDBJ whole genome shotgun (WGS) entry which is preliminary data.</text>
</comment>
<evidence type="ECO:0000313" key="2">
    <source>
        <dbReference type="Proteomes" id="UP000784919"/>
    </source>
</evidence>
<protein>
    <recommendedName>
        <fullName evidence="3">Geranylgeranyl pyrophosphate synthetase</fullName>
    </recommendedName>
</protein>
<dbReference type="Proteomes" id="UP000784919">
    <property type="component" value="Unassembled WGS sequence"/>
</dbReference>
<dbReference type="PANTHER" id="PTHR35179:SF2">
    <property type="entry name" value="START DOMAIN-CONTAINING PROTEIN"/>
    <property type="match status" value="1"/>
</dbReference>
<gene>
    <name evidence="1" type="ORF">E4U56_008183</name>
</gene>
<organism evidence="1 2">
    <name type="scientific">Claviceps arundinis</name>
    <dbReference type="NCBI Taxonomy" id="1623583"/>
    <lineage>
        <taxon>Eukaryota</taxon>
        <taxon>Fungi</taxon>
        <taxon>Dikarya</taxon>
        <taxon>Ascomycota</taxon>
        <taxon>Pezizomycotina</taxon>
        <taxon>Sordariomycetes</taxon>
        <taxon>Hypocreomycetidae</taxon>
        <taxon>Hypocreales</taxon>
        <taxon>Clavicipitaceae</taxon>
        <taxon>Claviceps</taxon>
    </lineage>
</organism>
<evidence type="ECO:0000313" key="1">
    <source>
        <dbReference type="EMBL" id="KAG5977355.1"/>
    </source>
</evidence>
<sequence length="395" mass="44503">MAPRKIITITRSNLHGLNSSDAAYITDVKDVSSYSWIDTSIPTIAVPGSPPLWSPPDTNLPLPKDTGLYYIAENAARLPASPMAPIFRAIFATDPTFDVQTIDVITDRHNIRKLLAYIKPGSDRDKGGSFTMRLELVRNTLLLCRLDLPATEYIQPHEYRGHGHEYEKAYTTKQFHGTAGHHRMVSYRFCGLNFLIRYETDGCVSPKKEADIAHKGLFDPSDLLSLPFAKQASPAVKRSSPKMKRSSTKIKVLLKGKTVPLESILEIKTRVLGRPLDFADVASQLWVSQTSKLVRAFHVGGYFEPTYVEDVSASLEKWESDNQKNLRTLGALLAEFITVMRGSGGRGTLRYDAARDRLTISRYTGETRLLPEDLYSEWNERKRGAERTQESRNRR</sequence>
<dbReference type="AlphaFoldDB" id="A0A9P7N111"/>
<dbReference type="PANTHER" id="PTHR35179">
    <property type="entry name" value="PROTEIN CBG02620"/>
    <property type="match status" value="1"/>
</dbReference>
<dbReference type="OrthoDB" id="420564at2759"/>